<dbReference type="Proteomes" id="UP001178508">
    <property type="component" value="Chromosome 8"/>
</dbReference>
<keyword evidence="2" id="KW-1185">Reference proteome</keyword>
<reference evidence="1" key="1">
    <citation type="submission" date="2023-08" db="EMBL/GenBank/DDBJ databases">
        <authorList>
            <person name="Alioto T."/>
            <person name="Alioto T."/>
            <person name="Gomez Garrido J."/>
        </authorList>
    </citation>
    <scope>NUCLEOTIDE SEQUENCE</scope>
</reference>
<proteinExistence type="predicted"/>
<sequence>MALYTCRSASSYLLKIIIPFWEREPYVFKKSRMTCTFRSPSSPSCLSTLTKRRYATLGNSTIFPEEETFSACFSCPKFNCREGFMLCCRYSDKKYRREADRGSNITLEE</sequence>
<name>A0AAV1FJZ3_XYRNO</name>
<protein>
    <submittedName>
        <fullName evidence="1">Uncharacterized protein</fullName>
    </submittedName>
</protein>
<dbReference type="EMBL" id="OY660871">
    <property type="protein sequence ID" value="CAJ1061792.1"/>
    <property type="molecule type" value="Genomic_DNA"/>
</dbReference>
<accession>A0AAV1FJZ3</accession>
<dbReference type="AlphaFoldDB" id="A0AAV1FJZ3"/>
<gene>
    <name evidence="1" type="ORF">XNOV1_A009516</name>
</gene>
<evidence type="ECO:0000313" key="2">
    <source>
        <dbReference type="Proteomes" id="UP001178508"/>
    </source>
</evidence>
<evidence type="ECO:0000313" key="1">
    <source>
        <dbReference type="EMBL" id="CAJ1061792.1"/>
    </source>
</evidence>
<organism evidence="1 2">
    <name type="scientific">Xyrichtys novacula</name>
    <name type="common">Pearly razorfish</name>
    <name type="synonym">Hemipteronotus novacula</name>
    <dbReference type="NCBI Taxonomy" id="13765"/>
    <lineage>
        <taxon>Eukaryota</taxon>
        <taxon>Metazoa</taxon>
        <taxon>Chordata</taxon>
        <taxon>Craniata</taxon>
        <taxon>Vertebrata</taxon>
        <taxon>Euteleostomi</taxon>
        <taxon>Actinopterygii</taxon>
        <taxon>Neopterygii</taxon>
        <taxon>Teleostei</taxon>
        <taxon>Neoteleostei</taxon>
        <taxon>Acanthomorphata</taxon>
        <taxon>Eupercaria</taxon>
        <taxon>Labriformes</taxon>
        <taxon>Labridae</taxon>
        <taxon>Xyrichtys</taxon>
    </lineage>
</organism>